<proteinExistence type="predicted"/>
<dbReference type="Proteomes" id="UP001164929">
    <property type="component" value="Chromosome 19"/>
</dbReference>
<name>A0AAD6LC88_9ROSI</name>
<reference evidence="2" key="1">
    <citation type="journal article" date="2023" name="Mol. Ecol. Resour.">
        <title>Chromosome-level genome assembly of a triploid poplar Populus alba 'Berolinensis'.</title>
        <authorList>
            <person name="Chen S."/>
            <person name="Yu Y."/>
            <person name="Wang X."/>
            <person name="Wang S."/>
            <person name="Zhang T."/>
            <person name="Zhou Y."/>
            <person name="He R."/>
            <person name="Meng N."/>
            <person name="Wang Y."/>
            <person name="Liu W."/>
            <person name="Liu Z."/>
            <person name="Liu J."/>
            <person name="Guo Q."/>
            <person name="Huang H."/>
            <person name="Sederoff R.R."/>
            <person name="Wang G."/>
            <person name="Qu G."/>
            <person name="Chen S."/>
        </authorList>
    </citation>
    <scope>NUCLEOTIDE SEQUENCE</scope>
    <source>
        <strain evidence="2">SC-2020</strain>
    </source>
</reference>
<evidence type="ECO:0000313" key="2">
    <source>
        <dbReference type="EMBL" id="KAJ6952940.1"/>
    </source>
</evidence>
<keyword evidence="3" id="KW-1185">Reference proteome</keyword>
<organism evidence="2 3">
    <name type="scientific">Populus alba x Populus x berolinensis</name>
    <dbReference type="NCBI Taxonomy" id="444605"/>
    <lineage>
        <taxon>Eukaryota</taxon>
        <taxon>Viridiplantae</taxon>
        <taxon>Streptophyta</taxon>
        <taxon>Embryophyta</taxon>
        <taxon>Tracheophyta</taxon>
        <taxon>Spermatophyta</taxon>
        <taxon>Magnoliopsida</taxon>
        <taxon>eudicotyledons</taxon>
        <taxon>Gunneridae</taxon>
        <taxon>Pentapetalae</taxon>
        <taxon>rosids</taxon>
        <taxon>fabids</taxon>
        <taxon>Malpighiales</taxon>
        <taxon>Salicaceae</taxon>
        <taxon>Saliceae</taxon>
        <taxon>Populus</taxon>
    </lineage>
</organism>
<keyword evidence="1" id="KW-0472">Membrane</keyword>
<keyword evidence="1" id="KW-1133">Transmembrane helix</keyword>
<evidence type="ECO:0000313" key="3">
    <source>
        <dbReference type="Proteomes" id="UP001164929"/>
    </source>
</evidence>
<sequence>MASPMQTIDFLCSTSVMGSSFAVSSVPLNVLIILRNLVRVPSKNFKRLQSRKSHSWWWDSHMSPKNSKWHSENLEGELLISRCPFSFKDLLVEQKCA</sequence>
<protein>
    <submittedName>
        <fullName evidence="2">Uncharacterized protein</fullName>
    </submittedName>
</protein>
<keyword evidence="1" id="KW-0812">Transmembrane</keyword>
<accession>A0AAD6LC88</accession>
<comment type="caution">
    <text evidence="2">The sequence shown here is derived from an EMBL/GenBank/DDBJ whole genome shotgun (WGS) entry which is preliminary data.</text>
</comment>
<gene>
    <name evidence="2" type="ORF">NC653_041929</name>
</gene>
<feature type="transmembrane region" description="Helical" evidence="1">
    <location>
        <begin position="20"/>
        <end position="38"/>
    </location>
</feature>
<dbReference type="EMBL" id="JAQIZT010000019">
    <property type="protein sequence ID" value="KAJ6952940.1"/>
    <property type="molecule type" value="Genomic_DNA"/>
</dbReference>
<evidence type="ECO:0000256" key="1">
    <source>
        <dbReference type="SAM" id="Phobius"/>
    </source>
</evidence>
<dbReference type="AlphaFoldDB" id="A0AAD6LC88"/>